<feature type="domain" description="Excalibur calcium-binding" evidence="2">
    <location>
        <begin position="110"/>
        <end position="146"/>
    </location>
</feature>
<evidence type="ECO:0000256" key="1">
    <source>
        <dbReference type="SAM" id="MobiDB-lite"/>
    </source>
</evidence>
<feature type="region of interest" description="Disordered" evidence="1">
    <location>
        <begin position="33"/>
        <end position="148"/>
    </location>
</feature>
<dbReference type="EMBL" id="BAABGT010000033">
    <property type="protein sequence ID" value="GAA4547001.1"/>
    <property type="molecule type" value="Genomic_DNA"/>
</dbReference>
<dbReference type="Proteomes" id="UP001501598">
    <property type="component" value="Unassembled WGS sequence"/>
</dbReference>
<feature type="compositionally biased region" description="Basic and acidic residues" evidence="1">
    <location>
        <begin position="126"/>
        <end position="137"/>
    </location>
</feature>
<accession>A0ABP8RSA5</accession>
<evidence type="ECO:0000259" key="2">
    <source>
        <dbReference type="SMART" id="SM00894"/>
    </source>
</evidence>
<dbReference type="SMART" id="SM00894">
    <property type="entry name" value="Excalibur"/>
    <property type="match status" value="1"/>
</dbReference>
<evidence type="ECO:0000313" key="4">
    <source>
        <dbReference type="Proteomes" id="UP001501598"/>
    </source>
</evidence>
<reference evidence="4" key="1">
    <citation type="journal article" date="2019" name="Int. J. Syst. Evol. Microbiol.">
        <title>The Global Catalogue of Microorganisms (GCM) 10K type strain sequencing project: providing services to taxonomists for standard genome sequencing and annotation.</title>
        <authorList>
            <consortium name="The Broad Institute Genomics Platform"/>
            <consortium name="The Broad Institute Genome Sequencing Center for Infectious Disease"/>
            <person name="Wu L."/>
            <person name="Ma J."/>
        </authorList>
    </citation>
    <scope>NUCLEOTIDE SEQUENCE [LARGE SCALE GENOMIC DNA]</scope>
    <source>
        <strain evidence="4">JCM 17906</strain>
    </source>
</reference>
<proteinExistence type="predicted"/>
<dbReference type="InterPro" id="IPR008613">
    <property type="entry name" value="Excalibur_Ca-bd_domain"/>
</dbReference>
<comment type="caution">
    <text evidence="3">The sequence shown here is derived from an EMBL/GenBank/DDBJ whole genome shotgun (WGS) entry which is preliminary data.</text>
</comment>
<sequence>MAAKKGNPVAGCGCLVLLVLLLGGLIRSCSGGDDADEPTATQSLLSPASTAVAPTPAPVTPTARAPTTTTRATSPATTTRPAGTPKPQPDPEPNRNSQRNEEPATPAEVYYKNCDAVRAAGAAPIRRGDPGYRKGLDSDGDGEGCGGD</sequence>
<keyword evidence="4" id="KW-1185">Reference proteome</keyword>
<dbReference type="RefSeq" id="WP_345417865.1">
    <property type="nucleotide sequence ID" value="NZ_BAABGT010000033.1"/>
</dbReference>
<evidence type="ECO:0000313" key="3">
    <source>
        <dbReference type="EMBL" id="GAA4547001.1"/>
    </source>
</evidence>
<organism evidence="3 4">
    <name type="scientific">Pseudonocardia xishanensis</name>
    <dbReference type="NCBI Taxonomy" id="630995"/>
    <lineage>
        <taxon>Bacteria</taxon>
        <taxon>Bacillati</taxon>
        <taxon>Actinomycetota</taxon>
        <taxon>Actinomycetes</taxon>
        <taxon>Pseudonocardiales</taxon>
        <taxon>Pseudonocardiaceae</taxon>
        <taxon>Pseudonocardia</taxon>
    </lineage>
</organism>
<name>A0ABP8RSA5_9PSEU</name>
<feature type="compositionally biased region" description="Low complexity" evidence="1">
    <location>
        <begin position="46"/>
        <end position="83"/>
    </location>
</feature>
<dbReference type="Pfam" id="PF05901">
    <property type="entry name" value="Excalibur"/>
    <property type="match status" value="1"/>
</dbReference>
<protein>
    <recommendedName>
        <fullName evidence="2">Excalibur calcium-binding domain-containing protein</fullName>
    </recommendedName>
</protein>
<gene>
    <name evidence="3" type="ORF">GCM10023175_30440</name>
</gene>